<evidence type="ECO:0000313" key="2">
    <source>
        <dbReference type="EMBL" id="CAH1779243.1"/>
    </source>
</evidence>
<accession>A0A8S4NF29</accession>
<gene>
    <name evidence="2" type="ORF">OFUS_LOCUS6071</name>
</gene>
<dbReference type="Pfam" id="PF07801">
    <property type="entry name" value="DUF1647"/>
    <property type="match status" value="1"/>
</dbReference>
<dbReference type="EMBL" id="CAIIXF020000003">
    <property type="protein sequence ID" value="CAH1779243.1"/>
    <property type="molecule type" value="Genomic_DNA"/>
</dbReference>
<name>A0A8S4NF29_OWEFU</name>
<keyword evidence="1" id="KW-0812">Transmembrane</keyword>
<reference evidence="2" key="1">
    <citation type="submission" date="2022-03" db="EMBL/GenBank/DDBJ databases">
        <authorList>
            <person name="Martin C."/>
        </authorList>
    </citation>
    <scope>NUCLEOTIDE SEQUENCE</scope>
</reference>
<proteinExistence type="predicted"/>
<dbReference type="AlphaFoldDB" id="A0A8S4NF29"/>
<dbReference type="PANTHER" id="PTHR31389:SF4">
    <property type="entry name" value="LD39211P"/>
    <property type="match status" value="1"/>
</dbReference>
<feature type="transmembrane region" description="Helical" evidence="1">
    <location>
        <begin position="27"/>
        <end position="44"/>
    </location>
</feature>
<dbReference type="PANTHER" id="PTHR31389">
    <property type="entry name" value="LD39211P"/>
    <property type="match status" value="1"/>
</dbReference>
<keyword evidence="1" id="KW-0472">Membrane</keyword>
<organism evidence="2 3">
    <name type="scientific">Owenia fusiformis</name>
    <name type="common">Polychaete worm</name>
    <dbReference type="NCBI Taxonomy" id="6347"/>
    <lineage>
        <taxon>Eukaryota</taxon>
        <taxon>Metazoa</taxon>
        <taxon>Spiralia</taxon>
        <taxon>Lophotrochozoa</taxon>
        <taxon>Annelida</taxon>
        <taxon>Polychaeta</taxon>
        <taxon>Sedentaria</taxon>
        <taxon>Canalipalpata</taxon>
        <taxon>Sabellida</taxon>
        <taxon>Oweniida</taxon>
        <taxon>Oweniidae</taxon>
        <taxon>Owenia</taxon>
    </lineage>
</organism>
<dbReference type="SUPFAM" id="SSF53448">
    <property type="entry name" value="Nucleotide-diphospho-sugar transferases"/>
    <property type="match status" value="1"/>
</dbReference>
<evidence type="ECO:0008006" key="4">
    <source>
        <dbReference type="Google" id="ProtNLM"/>
    </source>
</evidence>
<evidence type="ECO:0000256" key="1">
    <source>
        <dbReference type="SAM" id="Phobius"/>
    </source>
</evidence>
<evidence type="ECO:0000313" key="3">
    <source>
        <dbReference type="Proteomes" id="UP000749559"/>
    </source>
</evidence>
<dbReference type="Gene3D" id="3.90.550.10">
    <property type="entry name" value="Spore Coat Polysaccharide Biosynthesis Protein SpsA, Chain A"/>
    <property type="match status" value="1"/>
</dbReference>
<keyword evidence="3" id="KW-1185">Reference proteome</keyword>
<feature type="non-terminal residue" evidence="2">
    <location>
        <position position="1"/>
    </location>
</feature>
<dbReference type="Proteomes" id="UP000749559">
    <property type="component" value="Unassembled WGS sequence"/>
</dbReference>
<protein>
    <recommendedName>
        <fullName evidence="4">Nucleotide-diphospho-sugar transferase domain-containing protein</fullName>
    </recommendedName>
</protein>
<dbReference type="OrthoDB" id="5954868at2759"/>
<dbReference type="InterPro" id="IPR029044">
    <property type="entry name" value="Nucleotide-diphossugar_trans"/>
</dbReference>
<comment type="caution">
    <text evidence="2">The sequence shown here is derived from an EMBL/GenBank/DDBJ whole genome shotgun (WGS) entry which is preliminary data.</text>
</comment>
<sequence length="310" mass="35622">HGLSKCSCNRAIMSFIMKPLLRRYRKTIQYMISFMIIFFFISSFQKLMRANQTLKTSDVKIVTAANDDYFFGLMEFVASVHFWDPHTSIIVYDLGLRPQQKKKAESWCNVQVNPLPESTPDHIRNEDRKRYTWKPLILQDAVTKYGAIFYSDAGSVIRGPLEPIRKLLIDDGHFFVQGQDMDMTKLLHEGMCRYFKVNKKMLKGKYSFAGNTQGYVRGGLAEKHILHPLVKCAISPECITPRGSSLQNHRYDQSALSIIIYTSSIAVQPHTEFLAASWNQLNPNPFLPSSKIVWTSRQGSHSYRDHICIS</sequence>
<keyword evidence="1" id="KW-1133">Transmembrane helix</keyword>
<dbReference type="InterPro" id="IPR012444">
    <property type="entry name" value="DUF1647"/>
</dbReference>